<gene>
    <name evidence="2" type="ORF">Ga0080559_TMP451</name>
</gene>
<evidence type="ECO:0000313" key="3">
    <source>
        <dbReference type="Proteomes" id="UP000186559"/>
    </source>
</evidence>
<dbReference type="InterPro" id="IPR053844">
    <property type="entry name" value="AH_C"/>
</dbReference>
<keyword evidence="2" id="KW-0614">Plasmid</keyword>
<sequence>MTSTPPETLLVAVCGAHMRGMPLEPQMRQCGATFDSEAQTDDSYRFYALTAKDPIRPGLIRNAAGSGAPIALELWSITPAGLGQLMTMIDTPLGIGTLQLSDGRKVKGFVCEAVAAEADAEDITALGSWRAFMASRAQPATTK</sequence>
<proteinExistence type="predicted"/>
<dbReference type="RefSeq" id="WP_164845643.1">
    <property type="nucleotide sequence ID" value="NZ_CP014797.1"/>
</dbReference>
<feature type="domain" description="Allophanate hydrolase C-terminal" evidence="1">
    <location>
        <begin position="11"/>
        <end position="134"/>
    </location>
</feature>
<dbReference type="KEGG" id="tpro:Ga0080559_TMP451"/>
<name>A0A1U7DCP7_9RHOB</name>
<keyword evidence="2" id="KW-0378">Hydrolase</keyword>
<protein>
    <submittedName>
        <fullName evidence="2">Allophanate hydrolase</fullName>
    </submittedName>
</protein>
<geneLocation type="plasmid" evidence="3">
    <name>ptpro1</name>
</geneLocation>
<evidence type="ECO:0000259" key="1">
    <source>
        <dbReference type="Pfam" id="PF21986"/>
    </source>
</evidence>
<reference evidence="2 3" key="1">
    <citation type="submission" date="2016-03" db="EMBL/GenBank/DDBJ databases">
        <title>Deep-sea bacteria in the southern Pacific.</title>
        <authorList>
            <person name="Tang K."/>
        </authorList>
    </citation>
    <scope>NUCLEOTIDE SEQUENCE [LARGE SCALE GENOMIC DNA]</scope>
    <source>
        <strain evidence="2 3">JLT2016</strain>
        <plasmid evidence="3">Plasmid ptpro1</plasmid>
    </source>
</reference>
<keyword evidence="3" id="KW-1185">Reference proteome</keyword>
<dbReference type="Gene3D" id="3.10.490.10">
    <property type="entry name" value="Gamma-glutamyl cyclotransferase-like"/>
    <property type="match status" value="1"/>
</dbReference>
<dbReference type="Proteomes" id="UP000186559">
    <property type="component" value="Plasmid pTPRO1"/>
</dbReference>
<dbReference type="Pfam" id="PF21986">
    <property type="entry name" value="AH_C"/>
    <property type="match status" value="1"/>
</dbReference>
<dbReference type="AlphaFoldDB" id="A0A1U7DCP7"/>
<organism evidence="2 3">
    <name type="scientific">Salipiger profundus</name>
    <dbReference type="NCBI Taxonomy" id="1229727"/>
    <lineage>
        <taxon>Bacteria</taxon>
        <taxon>Pseudomonadati</taxon>
        <taxon>Pseudomonadota</taxon>
        <taxon>Alphaproteobacteria</taxon>
        <taxon>Rhodobacterales</taxon>
        <taxon>Roseobacteraceae</taxon>
        <taxon>Salipiger</taxon>
    </lineage>
</organism>
<dbReference type="EMBL" id="CP014797">
    <property type="protein sequence ID" value="APX25934.1"/>
    <property type="molecule type" value="Genomic_DNA"/>
</dbReference>
<evidence type="ECO:0000313" key="2">
    <source>
        <dbReference type="EMBL" id="APX25934.1"/>
    </source>
</evidence>
<accession>A0A1U7DCP7</accession>
<dbReference type="GO" id="GO:0016787">
    <property type="term" value="F:hydrolase activity"/>
    <property type="evidence" value="ECO:0007669"/>
    <property type="project" value="UniProtKB-KW"/>
</dbReference>